<organism evidence="2 3">
    <name type="scientific">Triticum urartu</name>
    <name type="common">Red wild einkorn</name>
    <name type="synonym">Crithodium urartu</name>
    <dbReference type="NCBI Taxonomy" id="4572"/>
    <lineage>
        <taxon>Eukaryota</taxon>
        <taxon>Viridiplantae</taxon>
        <taxon>Streptophyta</taxon>
        <taxon>Embryophyta</taxon>
        <taxon>Tracheophyta</taxon>
        <taxon>Spermatophyta</taxon>
        <taxon>Magnoliopsida</taxon>
        <taxon>Liliopsida</taxon>
        <taxon>Poales</taxon>
        <taxon>Poaceae</taxon>
        <taxon>BOP clade</taxon>
        <taxon>Pooideae</taxon>
        <taxon>Triticodae</taxon>
        <taxon>Triticeae</taxon>
        <taxon>Triticinae</taxon>
        <taxon>Triticum</taxon>
    </lineage>
</organism>
<protein>
    <submittedName>
        <fullName evidence="2">Uncharacterized protein</fullName>
    </submittedName>
</protein>
<dbReference type="EnsemblPlants" id="TuG1812G0200002823.01.T07">
    <property type="protein sequence ID" value="TuG1812G0200002823.01.T07.cds434147"/>
    <property type="gene ID" value="TuG1812G0200002823.01"/>
</dbReference>
<evidence type="ECO:0000313" key="2">
    <source>
        <dbReference type="EnsemblPlants" id="TuG1812G0200002823.01.T07.cds434147"/>
    </source>
</evidence>
<reference evidence="3" key="1">
    <citation type="journal article" date="2013" name="Nature">
        <title>Draft genome of the wheat A-genome progenitor Triticum urartu.</title>
        <authorList>
            <person name="Ling H.Q."/>
            <person name="Zhao S."/>
            <person name="Liu D."/>
            <person name="Wang J."/>
            <person name="Sun H."/>
            <person name="Zhang C."/>
            <person name="Fan H."/>
            <person name="Li D."/>
            <person name="Dong L."/>
            <person name="Tao Y."/>
            <person name="Gao C."/>
            <person name="Wu H."/>
            <person name="Li Y."/>
            <person name="Cui Y."/>
            <person name="Guo X."/>
            <person name="Zheng S."/>
            <person name="Wang B."/>
            <person name="Yu K."/>
            <person name="Liang Q."/>
            <person name="Yang W."/>
            <person name="Lou X."/>
            <person name="Chen J."/>
            <person name="Feng M."/>
            <person name="Jian J."/>
            <person name="Zhang X."/>
            <person name="Luo G."/>
            <person name="Jiang Y."/>
            <person name="Liu J."/>
            <person name="Wang Z."/>
            <person name="Sha Y."/>
            <person name="Zhang B."/>
            <person name="Wu H."/>
            <person name="Tang D."/>
            <person name="Shen Q."/>
            <person name="Xue P."/>
            <person name="Zou S."/>
            <person name="Wang X."/>
            <person name="Liu X."/>
            <person name="Wang F."/>
            <person name="Yang Y."/>
            <person name="An X."/>
            <person name="Dong Z."/>
            <person name="Zhang K."/>
            <person name="Zhang X."/>
            <person name="Luo M.C."/>
            <person name="Dvorak J."/>
            <person name="Tong Y."/>
            <person name="Wang J."/>
            <person name="Yang H."/>
            <person name="Li Z."/>
            <person name="Wang D."/>
            <person name="Zhang A."/>
            <person name="Wang J."/>
        </authorList>
    </citation>
    <scope>NUCLEOTIDE SEQUENCE</scope>
    <source>
        <strain evidence="3">cv. G1812</strain>
    </source>
</reference>
<evidence type="ECO:0000313" key="3">
    <source>
        <dbReference type="Proteomes" id="UP000015106"/>
    </source>
</evidence>
<name>A0A8R7THB5_TRIUA</name>
<proteinExistence type="predicted"/>
<evidence type="ECO:0000256" key="1">
    <source>
        <dbReference type="SAM" id="MobiDB-lite"/>
    </source>
</evidence>
<dbReference type="Proteomes" id="UP000015106">
    <property type="component" value="Chromosome 2"/>
</dbReference>
<keyword evidence="3" id="KW-1185">Reference proteome</keyword>
<accession>A0A8R7THB5</accession>
<reference evidence="2" key="2">
    <citation type="submission" date="2018-03" db="EMBL/GenBank/DDBJ databases">
        <title>The Triticum urartu genome reveals the dynamic nature of wheat genome evolution.</title>
        <authorList>
            <person name="Ling H."/>
            <person name="Ma B."/>
            <person name="Shi X."/>
            <person name="Liu H."/>
            <person name="Dong L."/>
            <person name="Sun H."/>
            <person name="Cao Y."/>
            <person name="Gao Q."/>
            <person name="Zheng S."/>
            <person name="Li Y."/>
            <person name="Yu Y."/>
            <person name="Du H."/>
            <person name="Qi M."/>
            <person name="Li Y."/>
            <person name="Yu H."/>
            <person name="Cui Y."/>
            <person name="Wang N."/>
            <person name="Chen C."/>
            <person name="Wu H."/>
            <person name="Zhao Y."/>
            <person name="Zhang J."/>
            <person name="Li Y."/>
            <person name="Zhou W."/>
            <person name="Zhang B."/>
            <person name="Hu W."/>
            <person name="Eijk M."/>
            <person name="Tang J."/>
            <person name="Witsenboer H."/>
            <person name="Zhao S."/>
            <person name="Li Z."/>
            <person name="Zhang A."/>
            <person name="Wang D."/>
            <person name="Liang C."/>
        </authorList>
    </citation>
    <scope>NUCLEOTIDE SEQUENCE [LARGE SCALE GENOMIC DNA]</scope>
    <source>
        <strain evidence="2">cv. G1812</strain>
    </source>
</reference>
<sequence length="88" mass="9912">MLTATQTRRLWPRPPCSLRSSPSRELTSTLASPPFLFVFLTDSQLLDQSCSSAPAGWLSLFNCLIWLSLSYLNCKGTNLCQQGRKCHY</sequence>
<dbReference type="Gramene" id="TuG1812G0200002823.01.T07">
    <property type="protein sequence ID" value="TuG1812G0200002823.01.T07.cds434147"/>
    <property type="gene ID" value="TuG1812G0200002823.01"/>
</dbReference>
<reference evidence="2" key="3">
    <citation type="submission" date="2022-06" db="UniProtKB">
        <authorList>
            <consortium name="EnsemblPlants"/>
        </authorList>
    </citation>
    <scope>IDENTIFICATION</scope>
</reference>
<dbReference type="AlphaFoldDB" id="A0A8R7THB5"/>
<feature type="region of interest" description="Disordered" evidence="1">
    <location>
        <begin position="1"/>
        <end position="25"/>
    </location>
</feature>